<dbReference type="AlphaFoldDB" id="A0A212JTW4"/>
<sequence length="221" mass="25230">MAEEDLFAQVKAYLTSRGLKPGDKIETETAMAERFGVSRHHIRQVLTVMVQAGILERAPRRGTVIRNFDQTSLSDHIRFQFEVARFDVAEFKEARILVERAVLPLAVRRITPAELAHADKTIEEMLLHLDHPEEADMFDRDFHLLLLQACGNHVLEAFSGVLTTLFRSTDYRRPYWTRERILRIAREHRLILDAIRQGDAQAAVAALDAHLGSVKLGILSR</sequence>
<dbReference type="SMART" id="SM00895">
    <property type="entry name" value="FCD"/>
    <property type="match status" value="1"/>
</dbReference>
<keyword evidence="1" id="KW-0805">Transcription regulation</keyword>
<keyword evidence="2" id="KW-0238">DNA-binding</keyword>
<dbReference type="EMBL" id="FLUO01000001">
    <property type="protein sequence ID" value="SBW02873.1"/>
    <property type="molecule type" value="Genomic_DNA"/>
</dbReference>
<dbReference type="InterPro" id="IPR000524">
    <property type="entry name" value="Tscrpt_reg_HTH_GntR"/>
</dbReference>
<dbReference type="PANTHER" id="PTHR43537">
    <property type="entry name" value="TRANSCRIPTIONAL REGULATOR, GNTR FAMILY"/>
    <property type="match status" value="1"/>
</dbReference>
<dbReference type="InterPro" id="IPR011711">
    <property type="entry name" value="GntR_C"/>
</dbReference>
<dbReference type="GO" id="GO:0003677">
    <property type="term" value="F:DNA binding"/>
    <property type="evidence" value="ECO:0007669"/>
    <property type="project" value="UniProtKB-KW"/>
</dbReference>
<evidence type="ECO:0000256" key="2">
    <source>
        <dbReference type="ARBA" id="ARBA00023125"/>
    </source>
</evidence>
<proteinExistence type="predicted"/>
<dbReference type="PROSITE" id="PS50949">
    <property type="entry name" value="HTH_GNTR"/>
    <property type="match status" value="1"/>
</dbReference>
<dbReference type="Gene3D" id="1.20.120.530">
    <property type="entry name" value="GntR ligand-binding domain-like"/>
    <property type="match status" value="1"/>
</dbReference>
<dbReference type="CDD" id="cd07377">
    <property type="entry name" value="WHTH_GntR"/>
    <property type="match status" value="1"/>
</dbReference>
<dbReference type="InterPro" id="IPR036390">
    <property type="entry name" value="WH_DNA-bd_sf"/>
</dbReference>
<dbReference type="PANTHER" id="PTHR43537:SF5">
    <property type="entry name" value="UXU OPERON TRANSCRIPTIONAL REGULATOR"/>
    <property type="match status" value="1"/>
</dbReference>
<dbReference type="InterPro" id="IPR008920">
    <property type="entry name" value="TF_FadR/GntR_C"/>
</dbReference>
<dbReference type="GO" id="GO:0003700">
    <property type="term" value="F:DNA-binding transcription factor activity"/>
    <property type="evidence" value="ECO:0007669"/>
    <property type="project" value="InterPro"/>
</dbReference>
<name>A0A212JTW4_9PROT</name>
<dbReference type="Pfam" id="PF07729">
    <property type="entry name" value="FCD"/>
    <property type="match status" value="1"/>
</dbReference>
<protein>
    <submittedName>
        <fullName evidence="5">Transcriptional regulator, GntR family</fullName>
    </submittedName>
</protein>
<evidence type="ECO:0000259" key="4">
    <source>
        <dbReference type="PROSITE" id="PS50949"/>
    </source>
</evidence>
<dbReference type="SUPFAM" id="SSF46785">
    <property type="entry name" value="Winged helix' DNA-binding domain"/>
    <property type="match status" value="1"/>
</dbReference>
<gene>
    <name evidence="5" type="ORF">KL86APRO_11652</name>
</gene>
<evidence type="ECO:0000313" key="5">
    <source>
        <dbReference type="EMBL" id="SBW02873.1"/>
    </source>
</evidence>
<dbReference type="Gene3D" id="1.10.10.10">
    <property type="entry name" value="Winged helix-like DNA-binding domain superfamily/Winged helix DNA-binding domain"/>
    <property type="match status" value="1"/>
</dbReference>
<keyword evidence="3" id="KW-0804">Transcription</keyword>
<evidence type="ECO:0000256" key="1">
    <source>
        <dbReference type="ARBA" id="ARBA00023015"/>
    </source>
</evidence>
<organism evidence="5">
    <name type="scientific">uncultured Alphaproteobacteria bacterium</name>
    <dbReference type="NCBI Taxonomy" id="91750"/>
    <lineage>
        <taxon>Bacteria</taxon>
        <taxon>Pseudomonadati</taxon>
        <taxon>Pseudomonadota</taxon>
        <taxon>Alphaproteobacteria</taxon>
        <taxon>environmental samples</taxon>
    </lineage>
</organism>
<dbReference type="SMART" id="SM00345">
    <property type="entry name" value="HTH_GNTR"/>
    <property type="match status" value="1"/>
</dbReference>
<dbReference type="Pfam" id="PF00392">
    <property type="entry name" value="GntR"/>
    <property type="match status" value="1"/>
</dbReference>
<dbReference type="SUPFAM" id="SSF48008">
    <property type="entry name" value="GntR ligand-binding domain-like"/>
    <property type="match status" value="1"/>
</dbReference>
<feature type="domain" description="HTH gntR-type" evidence="4">
    <location>
        <begin position="1"/>
        <end position="68"/>
    </location>
</feature>
<reference evidence="5" key="1">
    <citation type="submission" date="2016-04" db="EMBL/GenBank/DDBJ databases">
        <authorList>
            <person name="Evans L.H."/>
            <person name="Alamgir A."/>
            <person name="Owens N."/>
            <person name="Weber N.D."/>
            <person name="Virtaneva K."/>
            <person name="Barbian K."/>
            <person name="Babar A."/>
            <person name="Rosenke K."/>
        </authorList>
    </citation>
    <scope>NUCLEOTIDE SEQUENCE</scope>
    <source>
        <strain evidence="5">86</strain>
    </source>
</reference>
<evidence type="ECO:0000256" key="3">
    <source>
        <dbReference type="ARBA" id="ARBA00023163"/>
    </source>
</evidence>
<accession>A0A212JTW4</accession>
<dbReference type="InterPro" id="IPR036388">
    <property type="entry name" value="WH-like_DNA-bd_sf"/>
</dbReference>